<accession>A0A518H2B2</accession>
<dbReference type="KEGG" id="tpla:ElP_28470"/>
<keyword evidence="2" id="KW-1185">Reference proteome</keyword>
<dbReference type="RefSeq" id="WP_145270211.1">
    <property type="nucleotide sequence ID" value="NZ_CP036426.1"/>
</dbReference>
<evidence type="ECO:0000313" key="2">
    <source>
        <dbReference type="Proteomes" id="UP000317835"/>
    </source>
</evidence>
<dbReference type="AlphaFoldDB" id="A0A518H2B2"/>
<dbReference type="Proteomes" id="UP000317835">
    <property type="component" value="Chromosome"/>
</dbReference>
<protein>
    <submittedName>
        <fullName evidence="1">Uncharacterized protein</fullName>
    </submittedName>
</protein>
<dbReference type="EMBL" id="CP036426">
    <property type="protein sequence ID" value="QDV34950.1"/>
    <property type="molecule type" value="Genomic_DNA"/>
</dbReference>
<reference evidence="1 2" key="1">
    <citation type="submission" date="2019-02" db="EMBL/GenBank/DDBJ databases">
        <title>Deep-cultivation of Planctomycetes and their phenomic and genomic characterization uncovers novel biology.</title>
        <authorList>
            <person name="Wiegand S."/>
            <person name="Jogler M."/>
            <person name="Boedeker C."/>
            <person name="Pinto D."/>
            <person name="Vollmers J."/>
            <person name="Rivas-Marin E."/>
            <person name="Kohn T."/>
            <person name="Peeters S.H."/>
            <person name="Heuer A."/>
            <person name="Rast P."/>
            <person name="Oberbeckmann S."/>
            <person name="Bunk B."/>
            <person name="Jeske O."/>
            <person name="Meyerdierks A."/>
            <person name="Storesund J.E."/>
            <person name="Kallscheuer N."/>
            <person name="Luecker S."/>
            <person name="Lage O.M."/>
            <person name="Pohl T."/>
            <person name="Merkel B.J."/>
            <person name="Hornburger P."/>
            <person name="Mueller R.-W."/>
            <person name="Bruemmer F."/>
            <person name="Labrenz M."/>
            <person name="Spormann A.M."/>
            <person name="Op den Camp H."/>
            <person name="Overmann J."/>
            <person name="Amann R."/>
            <person name="Jetten M.S.M."/>
            <person name="Mascher T."/>
            <person name="Medema M.H."/>
            <person name="Devos D.P."/>
            <person name="Kaster A.-K."/>
            <person name="Ovreas L."/>
            <person name="Rohde M."/>
            <person name="Galperin M.Y."/>
            <person name="Jogler C."/>
        </authorList>
    </citation>
    <scope>NUCLEOTIDE SEQUENCE [LARGE SCALE GENOMIC DNA]</scope>
    <source>
        <strain evidence="1 2">ElP</strain>
    </source>
</reference>
<evidence type="ECO:0000313" key="1">
    <source>
        <dbReference type="EMBL" id="QDV34950.1"/>
    </source>
</evidence>
<proteinExistence type="predicted"/>
<organism evidence="1 2">
    <name type="scientific">Tautonia plasticadhaerens</name>
    <dbReference type="NCBI Taxonomy" id="2527974"/>
    <lineage>
        <taxon>Bacteria</taxon>
        <taxon>Pseudomonadati</taxon>
        <taxon>Planctomycetota</taxon>
        <taxon>Planctomycetia</taxon>
        <taxon>Isosphaerales</taxon>
        <taxon>Isosphaeraceae</taxon>
        <taxon>Tautonia</taxon>
    </lineage>
</organism>
<name>A0A518H2B2_9BACT</name>
<sequence length="110" mass="12213">MSELADIALAFAKEVMGWENCREATLYQDAVCGHNPACNEGQIFSYGKLDSVMAAVREWCDDAEQGLTIAYYAGLPNAPWRVVIPWEAEVMHDNLCQALMAACLEAKRKL</sequence>
<dbReference type="OrthoDB" id="9941301at2"/>
<gene>
    <name evidence="1" type="ORF">ElP_28470</name>
</gene>